<dbReference type="AlphaFoldDB" id="A0A0V1GN09"/>
<evidence type="ECO:0000313" key="2">
    <source>
        <dbReference type="Proteomes" id="UP000054805"/>
    </source>
</evidence>
<proteinExistence type="predicted"/>
<accession>A0A0V1GN09</accession>
<organism evidence="1 2">
    <name type="scientific">Trichinella pseudospiralis</name>
    <name type="common">Parasitic roundworm</name>
    <dbReference type="NCBI Taxonomy" id="6337"/>
    <lineage>
        <taxon>Eukaryota</taxon>
        <taxon>Metazoa</taxon>
        <taxon>Ecdysozoa</taxon>
        <taxon>Nematoda</taxon>
        <taxon>Enoplea</taxon>
        <taxon>Dorylaimia</taxon>
        <taxon>Trichinellida</taxon>
        <taxon>Trichinellidae</taxon>
        <taxon>Trichinella</taxon>
    </lineage>
</organism>
<comment type="caution">
    <text evidence="1">The sequence shown here is derived from an EMBL/GenBank/DDBJ whole genome shotgun (WGS) entry which is preliminary data.</text>
</comment>
<dbReference type="EMBL" id="JYDS01001078">
    <property type="protein sequence ID" value="KRY99703.1"/>
    <property type="molecule type" value="Genomic_DNA"/>
</dbReference>
<gene>
    <name evidence="1" type="ORF">T4B_11963</name>
</gene>
<protein>
    <submittedName>
        <fullName evidence="1">Uncharacterized protein</fullName>
    </submittedName>
</protein>
<keyword evidence="2" id="KW-1185">Reference proteome</keyword>
<sequence>MQMTPYKIHRRHEADQKKTTGIHSILMRGIR</sequence>
<name>A0A0V1GN09_TRIPS</name>
<evidence type="ECO:0000313" key="1">
    <source>
        <dbReference type="EMBL" id="KRY99703.1"/>
    </source>
</evidence>
<dbReference type="Proteomes" id="UP000054805">
    <property type="component" value="Unassembled WGS sequence"/>
</dbReference>
<reference evidence="1 2" key="1">
    <citation type="submission" date="2015-01" db="EMBL/GenBank/DDBJ databases">
        <title>Evolution of Trichinella species and genotypes.</title>
        <authorList>
            <person name="Korhonen P.K."/>
            <person name="Edoardo P."/>
            <person name="Giuseppe L.R."/>
            <person name="Gasser R.B."/>
        </authorList>
    </citation>
    <scope>NUCLEOTIDE SEQUENCE [LARGE SCALE GENOMIC DNA]</scope>
    <source>
        <strain evidence="1">ISS588</strain>
    </source>
</reference>